<keyword evidence="2" id="KW-1185">Reference proteome</keyword>
<reference evidence="1 2" key="1">
    <citation type="journal article" date="2014" name="Antonie Van Leeuwenhoek">
        <title>Hyphomonas beringensis sp. nov. and Hyphomonas chukchiensis sp. nov., isolated from surface seawater of the Bering Sea and Chukchi Sea.</title>
        <authorList>
            <person name="Li C."/>
            <person name="Lai Q."/>
            <person name="Li G."/>
            <person name="Dong C."/>
            <person name="Wang J."/>
            <person name="Liao Y."/>
            <person name="Shao Z."/>
        </authorList>
    </citation>
    <scope>NUCLEOTIDE SEQUENCE [LARGE SCALE GENOMIC DNA]</scope>
    <source>
        <strain evidence="1 2">22II1-22F38</strain>
    </source>
</reference>
<dbReference type="AlphaFoldDB" id="A0A059E212"/>
<name>A0A059E212_9PROT</name>
<comment type="caution">
    <text evidence="1">The sequence shown here is derived from an EMBL/GenBank/DDBJ whole genome shotgun (WGS) entry which is preliminary data.</text>
</comment>
<evidence type="ECO:0000313" key="1">
    <source>
        <dbReference type="EMBL" id="KCZ61673.1"/>
    </source>
</evidence>
<evidence type="ECO:0000313" key="2">
    <source>
        <dbReference type="Proteomes" id="UP000024547"/>
    </source>
</evidence>
<proteinExistence type="predicted"/>
<dbReference type="Proteomes" id="UP000024547">
    <property type="component" value="Unassembled WGS sequence"/>
</dbReference>
<dbReference type="EMBL" id="AWFH01000012">
    <property type="protein sequence ID" value="KCZ61673.1"/>
    <property type="molecule type" value="Genomic_DNA"/>
</dbReference>
<accession>A0A059E212</accession>
<protein>
    <submittedName>
        <fullName evidence="1">Uncharacterized protein</fullName>
    </submittedName>
</protein>
<dbReference type="STRING" id="1280948.HY36_03765"/>
<organism evidence="1 2">
    <name type="scientific">Hyphomonas atlantica</name>
    <dbReference type="NCBI Taxonomy" id="1280948"/>
    <lineage>
        <taxon>Bacteria</taxon>
        <taxon>Pseudomonadati</taxon>
        <taxon>Pseudomonadota</taxon>
        <taxon>Alphaproteobacteria</taxon>
        <taxon>Hyphomonadales</taxon>
        <taxon>Hyphomonadaceae</taxon>
        <taxon>Hyphomonas</taxon>
    </lineage>
</organism>
<gene>
    <name evidence="1" type="ORF">HY36_03765</name>
</gene>
<sequence length="37" mass="4405">MSGTQRSRACFVLYLLEFWMTFAVKPTDKRNGPYINY</sequence>